<evidence type="ECO:0000256" key="8">
    <source>
        <dbReference type="ARBA" id="ARBA00023136"/>
    </source>
</evidence>
<dbReference type="Gene3D" id="3.40.50.300">
    <property type="entry name" value="P-loop containing nucleotide triphosphate hydrolases"/>
    <property type="match status" value="1"/>
</dbReference>
<evidence type="ECO:0000256" key="10">
    <source>
        <dbReference type="SAM" id="MobiDB-lite"/>
    </source>
</evidence>
<name>A0A2T1C769_9CYAN</name>
<evidence type="ECO:0000256" key="6">
    <source>
        <dbReference type="ARBA" id="ARBA00022840"/>
    </source>
</evidence>
<sequence>MEPTPAHQQGAQNGNGKVPPTLPIAYQPQIPESNQDGDDWDLQLLLQMLQRRGWVIGAIALSVVLAITLYTLKQVKIYQGEFQLLVEPINKDQDKLSQLTETLGEINTNKSGLDYDTQIEVLSSEKILLPIISKINSSCGASLQYDSLVETLKITRKEETKILLTSYQDPNPQTIDCVLKELSQGYISYSQQERQSTIFQGVKFVEEQLPEIRGRVDKLQAQLQAFRQRYNILDPQIQAEQLANRLTVIEGQRVESLVRLNEIRSLYSTLQAQLGVSPDKAIAFSALSESPRYQKLLDQLQDVEAQIASELARFNENSPTVQALRDKQRNLLPLLRQEATRVLGKNSSPPTTTAAKGNSTSPSAIRSNLSQQLVESANQIKVLEVRVAGINQAQVALQRQIQQMPLIARQYTDLQRELTVATESLNRFLGVKENLQIEAAQKELPWQLLAAPIVFNKPVSPNIPRNIVLGVIAGLLLGMGVALTLERLDNVFHSLDELKDRTRLPLLGTIPYDKDLAKGDLDGEPGGWLSQTLRDSTQDTKKRSHRYHASPFLESFRSLQTNISFLGSDNPVNSVVISSATPGDGKSTVSCNLAQAAAAMGQRVLLVDADMRRPRVHEVLGLENQTGLSNLLATDIYSKQAMQVLPGWDNLHVITAGDPLPPDPTRLLGSHKMHQLMQELESEFDLVIYDTPPVLGLADGRLLVPHTAGLILVVKLGKTDRSAVKETLDLMRLSSANVLGVVANGTRGKANSAYYYDKYYTKPEKDTQIEQAKQLLQKSLKKDDSSEKED</sequence>
<feature type="transmembrane region" description="Helical" evidence="11">
    <location>
        <begin position="54"/>
        <end position="72"/>
    </location>
</feature>
<dbReference type="SUPFAM" id="SSF52540">
    <property type="entry name" value="P-loop containing nucleoside triphosphate hydrolases"/>
    <property type="match status" value="1"/>
</dbReference>
<dbReference type="InterPro" id="IPR005702">
    <property type="entry name" value="Wzc-like_C"/>
</dbReference>
<evidence type="ECO:0000256" key="9">
    <source>
        <dbReference type="SAM" id="Coils"/>
    </source>
</evidence>
<feature type="domain" description="Polysaccharide chain length determinant N-terminal" evidence="12">
    <location>
        <begin position="40"/>
        <end position="134"/>
    </location>
</feature>
<protein>
    <submittedName>
        <fullName evidence="13">Protein tyrosine kinase</fullName>
    </submittedName>
</protein>
<dbReference type="GO" id="GO:0005886">
    <property type="term" value="C:plasma membrane"/>
    <property type="evidence" value="ECO:0007669"/>
    <property type="project" value="UniProtKB-SubCell"/>
</dbReference>
<reference evidence="13 14" key="2">
    <citation type="submission" date="2018-03" db="EMBL/GenBank/DDBJ databases">
        <title>The ancient ancestry and fast evolution of plastids.</title>
        <authorList>
            <person name="Moore K.R."/>
            <person name="Magnabosco C."/>
            <person name="Momper L."/>
            <person name="Gold D.A."/>
            <person name="Bosak T."/>
            <person name="Fournier G.P."/>
        </authorList>
    </citation>
    <scope>NUCLEOTIDE SEQUENCE [LARGE SCALE GENOMIC DNA]</scope>
    <source>
        <strain evidence="13 14">CCAP 1448/3</strain>
    </source>
</reference>
<keyword evidence="5" id="KW-0547">Nucleotide-binding</keyword>
<keyword evidence="7 11" id="KW-1133">Transmembrane helix</keyword>
<keyword evidence="4 11" id="KW-0812">Transmembrane</keyword>
<evidence type="ECO:0000256" key="11">
    <source>
        <dbReference type="SAM" id="Phobius"/>
    </source>
</evidence>
<keyword evidence="13" id="KW-0808">Transferase</keyword>
<dbReference type="PANTHER" id="PTHR32309:SF13">
    <property type="entry name" value="FERRIC ENTEROBACTIN TRANSPORT PROTEIN FEPE"/>
    <property type="match status" value="1"/>
</dbReference>
<evidence type="ECO:0000313" key="13">
    <source>
        <dbReference type="EMBL" id="PSB04101.1"/>
    </source>
</evidence>
<keyword evidence="8 11" id="KW-0472">Membrane</keyword>
<dbReference type="Proteomes" id="UP000238762">
    <property type="component" value="Unassembled WGS sequence"/>
</dbReference>
<dbReference type="CDD" id="cd05387">
    <property type="entry name" value="BY-kinase"/>
    <property type="match status" value="1"/>
</dbReference>
<evidence type="ECO:0000256" key="7">
    <source>
        <dbReference type="ARBA" id="ARBA00022989"/>
    </source>
</evidence>
<dbReference type="InterPro" id="IPR050445">
    <property type="entry name" value="Bact_polysacc_biosynth/exp"/>
</dbReference>
<feature type="compositionally biased region" description="Polar residues" evidence="10">
    <location>
        <begin position="1"/>
        <end position="15"/>
    </location>
</feature>
<comment type="subcellular location">
    <subcellularLocation>
        <location evidence="1">Cell membrane</location>
        <topology evidence="1">Multi-pass membrane protein</topology>
    </subcellularLocation>
</comment>
<keyword evidence="9" id="KW-0175">Coiled coil</keyword>
<dbReference type="RefSeq" id="WP_106287660.1">
    <property type="nucleotide sequence ID" value="NZ_CAWNTC010000216.1"/>
</dbReference>
<dbReference type="InterPro" id="IPR003856">
    <property type="entry name" value="LPS_length_determ_N"/>
</dbReference>
<dbReference type="Pfam" id="PF10609">
    <property type="entry name" value="ParA"/>
    <property type="match status" value="1"/>
</dbReference>
<dbReference type="InterPro" id="IPR033756">
    <property type="entry name" value="YlxH/NBP35"/>
</dbReference>
<keyword evidence="14" id="KW-1185">Reference proteome</keyword>
<dbReference type="NCBIfam" id="TIGR01007">
    <property type="entry name" value="eps_fam"/>
    <property type="match status" value="1"/>
</dbReference>
<comment type="caution">
    <text evidence="13">The sequence shown here is derived from an EMBL/GenBank/DDBJ whole genome shotgun (WGS) entry which is preliminary data.</text>
</comment>
<reference evidence="13 14" key="1">
    <citation type="submission" date="2018-02" db="EMBL/GenBank/DDBJ databases">
        <authorList>
            <person name="Cohen D.B."/>
            <person name="Kent A.D."/>
        </authorList>
    </citation>
    <scope>NUCLEOTIDE SEQUENCE [LARGE SCALE GENOMIC DNA]</scope>
    <source>
        <strain evidence="13 14">CCAP 1448/3</strain>
    </source>
</reference>
<evidence type="ECO:0000256" key="5">
    <source>
        <dbReference type="ARBA" id="ARBA00022741"/>
    </source>
</evidence>
<feature type="compositionally biased region" description="Polar residues" evidence="10">
    <location>
        <begin position="345"/>
        <end position="364"/>
    </location>
</feature>
<evidence type="ECO:0000256" key="1">
    <source>
        <dbReference type="ARBA" id="ARBA00004651"/>
    </source>
</evidence>
<keyword evidence="13" id="KW-0418">Kinase</keyword>
<dbReference type="PANTHER" id="PTHR32309">
    <property type="entry name" value="TYROSINE-PROTEIN KINASE"/>
    <property type="match status" value="1"/>
</dbReference>
<evidence type="ECO:0000256" key="2">
    <source>
        <dbReference type="ARBA" id="ARBA00006683"/>
    </source>
</evidence>
<accession>A0A2T1C769</accession>
<dbReference type="InterPro" id="IPR027417">
    <property type="entry name" value="P-loop_NTPase"/>
</dbReference>
<comment type="similarity">
    <text evidence="2">Belongs to the CpsC/CapA family.</text>
</comment>
<evidence type="ECO:0000313" key="14">
    <source>
        <dbReference type="Proteomes" id="UP000238762"/>
    </source>
</evidence>
<dbReference type="Pfam" id="PF02706">
    <property type="entry name" value="Wzz"/>
    <property type="match status" value="1"/>
</dbReference>
<keyword evidence="6" id="KW-0067">ATP-binding</keyword>
<evidence type="ECO:0000259" key="12">
    <source>
        <dbReference type="Pfam" id="PF02706"/>
    </source>
</evidence>
<feature type="region of interest" description="Disordered" evidence="10">
    <location>
        <begin position="343"/>
        <end position="364"/>
    </location>
</feature>
<dbReference type="GO" id="GO:0004713">
    <property type="term" value="F:protein tyrosine kinase activity"/>
    <property type="evidence" value="ECO:0007669"/>
    <property type="project" value="TreeGrafter"/>
</dbReference>
<dbReference type="AlphaFoldDB" id="A0A2T1C769"/>
<dbReference type="OrthoDB" id="580971at2"/>
<gene>
    <name evidence="13" type="ORF">C7B64_05555</name>
</gene>
<feature type="coiled-coil region" evidence="9">
    <location>
        <begin position="202"/>
        <end position="229"/>
    </location>
</feature>
<dbReference type="EMBL" id="PVWJ01000018">
    <property type="protein sequence ID" value="PSB04101.1"/>
    <property type="molecule type" value="Genomic_DNA"/>
</dbReference>
<evidence type="ECO:0000256" key="4">
    <source>
        <dbReference type="ARBA" id="ARBA00022692"/>
    </source>
</evidence>
<feature type="region of interest" description="Disordered" evidence="10">
    <location>
        <begin position="1"/>
        <end position="30"/>
    </location>
</feature>
<organism evidence="13 14">
    <name type="scientific">Merismopedia glauca CCAP 1448/3</name>
    <dbReference type="NCBI Taxonomy" id="1296344"/>
    <lineage>
        <taxon>Bacteria</taxon>
        <taxon>Bacillati</taxon>
        <taxon>Cyanobacteriota</taxon>
        <taxon>Cyanophyceae</taxon>
        <taxon>Synechococcales</taxon>
        <taxon>Merismopediaceae</taxon>
        <taxon>Merismopedia</taxon>
    </lineage>
</organism>
<proteinExistence type="inferred from homology"/>
<dbReference type="GO" id="GO:0005524">
    <property type="term" value="F:ATP binding"/>
    <property type="evidence" value="ECO:0007669"/>
    <property type="project" value="UniProtKB-KW"/>
</dbReference>
<evidence type="ECO:0000256" key="3">
    <source>
        <dbReference type="ARBA" id="ARBA00022475"/>
    </source>
</evidence>
<keyword evidence="3" id="KW-1003">Cell membrane</keyword>